<name>A0A917B2K7_9MICO</name>
<protein>
    <submittedName>
        <fullName evidence="2">GDP-mannose:glycolipid 4-beta-D-mannosyltransferase</fullName>
    </submittedName>
</protein>
<organism evidence="2 3">
    <name type="scientific">Subtercola lobariae</name>
    <dbReference type="NCBI Taxonomy" id="1588641"/>
    <lineage>
        <taxon>Bacteria</taxon>
        <taxon>Bacillati</taxon>
        <taxon>Actinomycetota</taxon>
        <taxon>Actinomycetes</taxon>
        <taxon>Micrococcales</taxon>
        <taxon>Microbacteriaceae</taxon>
        <taxon>Subtercola</taxon>
    </lineage>
</organism>
<evidence type="ECO:0000313" key="2">
    <source>
        <dbReference type="EMBL" id="GGF13833.1"/>
    </source>
</evidence>
<dbReference type="Pfam" id="PF13692">
    <property type="entry name" value="Glyco_trans_1_4"/>
    <property type="match status" value="1"/>
</dbReference>
<dbReference type="Gene3D" id="3.40.50.2000">
    <property type="entry name" value="Glycogen Phosphorylase B"/>
    <property type="match status" value="1"/>
</dbReference>
<reference evidence="2 3" key="1">
    <citation type="journal article" date="2014" name="Int. J. Syst. Evol. Microbiol.">
        <title>Complete genome sequence of Corynebacterium casei LMG S-19264T (=DSM 44701T), isolated from a smear-ripened cheese.</title>
        <authorList>
            <consortium name="US DOE Joint Genome Institute (JGI-PGF)"/>
            <person name="Walter F."/>
            <person name="Albersmeier A."/>
            <person name="Kalinowski J."/>
            <person name="Ruckert C."/>
        </authorList>
    </citation>
    <scope>NUCLEOTIDE SEQUENCE [LARGE SCALE GENOMIC DNA]</scope>
    <source>
        <strain evidence="2 3">CGMCC 1.12976</strain>
    </source>
</reference>
<evidence type="ECO:0000256" key="1">
    <source>
        <dbReference type="SAM" id="MobiDB-lite"/>
    </source>
</evidence>
<sequence length="374" mass="40454">MLGDGGELIVQQSFAAPRPTTNPYLVLLAESLAVQPGISVRTFSWPGALFGRYDVFHLHWPDVLITGSGPVKSFGRGVLTALLLLRLRMTGVPLVRTLHNPAPHSTLTRGQRALLERIDAQTELFICLNAEPPPQPGRPYEVILHGHYRDWFARVAHAAAVGAVPVPGRLAFVGHILPYKGVTQLVDAFRTAGRVRAAGDAPAMSLHVAGQPRTPELEAQLRRLAELDSRVTLDLRFVGDAEFIAVVTAAEVVVLPYHELHNSGAVLAALSLDRPVLVPANPVTDALCAEVGPGWVYRYDGPLSAETLERALRQIEPSDDRGSSPSHYSPAVSLASSTHVGRHEHPDLSRRDWADAGARHVAAYRRALALRGAS</sequence>
<keyword evidence="3" id="KW-1185">Reference proteome</keyword>
<gene>
    <name evidence="2" type="primary">gumI</name>
    <name evidence="2" type="ORF">GCM10011399_04620</name>
</gene>
<dbReference type="AlphaFoldDB" id="A0A917B2K7"/>
<evidence type="ECO:0000313" key="3">
    <source>
        <dbReference type="Proteomes" id="UP000598775"/>
    </source>
</evidence>
<accession>A0A917B2K7</accession>
<feature type="region of interest" description="Disordered" evidence="1">
    <location>
        <begin position="316"/>
        <end position="348"/>
    </location>
</feature>
<proteinExistence type="predicted"/>
<dbReference type="EMBL" id="BMGP01000001">
    <property type="protein sequence ID" value="GGF13833.1"/>
    <property type="molecule type" value="Genomic_DNA"/>
</dbReference>
<dbReference type="SUPFAM" id="SSF53756">
    <property type="entry name" value="UDP-Glycosyltransferase/glycogen phosphorylase"/>
    <property type="match status" value="1"/>
</dbReference>
<comment type="caution">
    <text evidence="2">The sequence shown here is derived from an EMBL/GenBank/DDBJ whole genome shotgun (WGS) entry which is preliminary data.</text>
</comment>
<dbReference type="Proteomes" id="UP000598775">
    <property type="component" value="Unassembled WGS sequence"/>
</dbReference>